<name>A0A919ID07_9ACTN</name>
<dbReference type="PANTHER" id="PTHR46082:SF6">
    <property type="entry name" value="AAA+ ATPASE DOMAIN-CONTAINING PROTEIN-RELATED"/>
    <property type="match status" value="1"/>
</dbReference>
<dbReference type="PANTHER" id="PTHR46082">
    <property type="entry name" value="ATP/GTP-BINDING PROTEIN-RELATED"/>
    <property type="match status" value="1"/>
</dbReference>
<dbReference type="RefSeq" id="WP_203737270.1">
    <property type="nucleotide sequence ID" value="NZ_BAAAUC010000002.1"/>
</dbReference>
<sequence>MVEREGQIVTFYSYKGGTGRTMALANVAWILAANGHRVLVADWDLESPGLHRFFAPFLTAEQEMTTGGVIGMITDYQWATLPVEEGGNGGPADQRPADWHREYARVERYAFSINWTFPGGGSLDLLPAGHSSLEYAASVASLNWEDFYDRLGGSQFFDAMREDMKASYDYTLLDSRTGLSDVADICTIHLPDTIVDCFTLSEQGIDGAATVAQRIRGYDDERTRRILPVPMRVDPGEKDKAAAGRMLARRRFPRLPAGMTEDVRREYWNRVEVPYETYYAYEETLATFGDEPGNPASLLASYERLTGYLTDARVTSLPAMDPVLRRQVEARFKRRPTLLEETLVLRYAPEDQAWAEWALAVYSAARLRVRDGGRPGDTPADPGSRDVVLYSDTFRGTGNRSAVALCIGDETPGHDDFDAWESVRSQNAETAIALALRLVGAGDGGSAGWHATLPRFPGELPQVQNAPVKNPRFTGRDQQLRRLREMLKRPAGTPVALIGGAGMGKSQLAIEYAYRFAGAYDVIWWVPADPPQFVETIMSDLGAELNYPRRATLDDTAGVVVRRLSRGGDREGTPLRWLLIFDNADRYADIERYLPRGNGHLLITTRNAEWGDVAKVLQVEGFTRAESIAHLRYRLEDRNLTRADADRIAEAADDLPILIVLAAAWLHDTGRSADEYLSGLENIGAVRTTATAVWEVILERLRATSNGAYRLLQLMSMLQPDISLNLLYSPEVARVIARYDDDVARQLADRMSEHDVIAALMQPINRLSLVKLDPEMKRVTVHRLLQSALRDRMNAERRDEVRHAVHLVLTGARPAGEVEDPATWEGFRLLWGHLDGSDPESCGNDDVRQLVIDRIRYIYLAGSFRQGLEYAIRADECWTARLEALPDDDPDRHPLLVRLLHLRFHRGNLLRALGEFVAARDLDEQTLIAQEQLIGESHPYTLFTAASYGGDLRALGQYQEALERDLRTYRASASRFGDEHRRTLSFANNLGASYRLNGDFRRALELDRTTFARMTQLLGEEHHRTLLCGNNLGGDLRESGAYQESAEHLRTIRRGYEKLYGQHSRDALAVQVNLAVSLRGAGQTGEARDLLDEAYDRLRISLGEDAFPTLLTRLSRAATMLLTEDYATAREEFTDIEDLLVRRFSVDHPYVLLCRHDLVVALAGAGAVEPALPLAQAGADALRDTLGAAHPNTMAAENNLALLLIENGQGDAGRELLAEVVERLAVALGDDHPDTYVSWGNLAIAEKGDPVRVAGRLAERVGPGHPSVRALQRRRRVYRILDPHTY</sequence>
<evidence type="ECO:0000313" key="2">
    <source>
        <dbReference type="EMBL" id="GID62162.1"/>
    </source>
</evidence>
<gene>
    <name evidence="2" type="ORF">Acy02nite_00430</name>
</gene>
<proteinExistence type="predicted"/>
<protein>
    <recommendedName>
        <fullName evidence="1">DUF7779 domain-containing protein</fullName>
    </recommendedName>
</protein>
<dbReference type="EMBL" id="BOMH01000001">
    <property type="protein sequence ID" value="GID62162.1"/>
    <property type="molecule type" value="Genomic_DNA"/>
</dbReference>
<comment type="caution">
    <text evidence="2">The sequence shown here is derived from an EMBL/GenBank/DDBJ whole genome shotgun (WGS) entry which is preliminary data.</text>
</comment>
<dbReference type="SUPFAM" id="SSF52540">
    <property type="entry name" value="P-loop containing nucleoside triphosphate hydrolases"/>
    <property type="match status" value="2"/>
</dbReference>
<dbReference type="SUPFAM" id="SSF48452">
    <property type="entry name" value="TPR-like"/>
    <property type="match status" value="3"/>
</dbReference>
<dbReference type="InterPro" id="IPR056681">
    <property type="entry name" value="DUF7779"/>
</dbReference>
<dbReference type="Pfam" id="PF13374">
    <property type="entry name" value="TPR_10"/>
    <property type="match status" value="2"/>
</dbReference>
<dbReference type="InterPro" id="IPR027417">
    <property type="entry name" value="P-loop_NTPase"/>
</dbReference>
<dbReference type="InterPro" id="IPR011990">
    <property type="entry name" value="TPR-like_helical_dom_sf"/>
</dbReference>
<dbReference type="NCBIfam" id="NF047398">
    <property type="entry name" value="AAA_KGGVGR"/>
    <property type="match status" value="1"/>
</dbReference>
<accession>A0A919ID07</accession>
<dbReference type="Gene3D" id="1.25.40.10">
    <property type="entry name" value="Tetratricopeptide repeat domain"/>
    <property type="match status" value="2"/>
</dbReference>
<dbReference type="Pfam" id="PF25000">
    <property type="entry name" value="DUF7779"/>
    <property type="match status" value="1"/>
</dbReference>
<keyword evidence="3" id="KW-1185">Reference proteome</keyword>
<feature type="domain" description="DUF7779" evidence="1">
    <location>
        <begin position="703"/>
        <end position="797"/>
    </location>
</feature>
<evidence type="ECO:0000259" key="1">
    <source>
        <dbReference type="Pfam" id="PF25000"/>
    </source>
</evidence>
<reference evidence="2" key="1">
    <citation type="submission" date="2021-01" db="EMBL/GenBank/DDBJ databases">
        <title>Whole genome shotgun sequence of Actinoplanes cyaneus NBRC 14990.</title>
        <authorList>
            <person name="Komaki H."/>
            <person name="Tamura T."/>
        </authorList>
    </citation>
    <scope>NUCLEOTIDE SEQUENCE</scope>
    <source>
        <strain evidence="2">NBRC 14990</strain>
    </source>
</reference>
<dbReference type="NCBIfam" id="NF040586">
    <property type="entry name" value="FxSxx_TPR"/>
    <property type="match status" value="1"/>
</dbReference>
<dbReference type="Proteomes" id="UP000619479">
    <property type="component" value="Unassembled WGS sequence"/>
</dbReference>
<organism evidence="2 3">
    <name type="scientific">Actinoplanes cyaneus</name>
    <dbReference type="NCBI Taxonomy" id="52696"/>
    <lineage>
        <taxon>Bacteria</taxon>
        <taxon>Bacillati</taxon>
        <taxon>Actinomycetota</taxon>
        <taxon>Actinomycetes</taxon>
        <taxon>Micromonosporales</taxon>
        <taxon>Micromonosporaceae</taxon>
        <taxon>Actinoplanes</taxon>
    </lineage>
</organism>
<dbReference type="Pfam" id="PF13424">
    <property type="entry name" value="TPR_12"/>
    <property type="match status" value="2"/>
</dbReference>
<dbReference type="InterPro" id="IPR053137">
    <property type="entry name" value="NLR-like"/>
</dbReference>
<evidence type="ECO:0000313" key="3">
    <source>
        <dbReference type="Proteomes" id="UP000619479"/>
    </source>
</evidence>
<dbReference type="Gene3D" id="3.40.50.300">
    <property type="entry name" value="P-loop containing nucleotide triphosphate hydrolases"/>
    <property type="match status" value="2"/>
</dbReference>